<proteinExistence type="predicted"/>
<name>A0A667GVP3_LYNCA</name>
<evidence type="ECO:0000313" key="3">
    <source>
        <dbReference type="Ensembl" id="ENSLCNP00005012243.1"/>
    </source>
</evidence>
<evidence type="ECO:0008006" key="5">
    <source>
        <dbReference type="Google" id="ProtNLM"/>
    </source>
</evidence>
<feature type="region of interest" description="Disordered" evidence="1">
    <location>
        <begin position="1"/>
        <end position="35"/>
    </location>
</feature>
<keyword evidence="4" id="KW-1185">Reference proteome</keyword>
<feature type="region of interest" description="Disordered" evidence="1">
    <location>
        <begin position="126"/>
        <end position="165"/>
    </location>
</feature>
<feature type="compositionally biased region" description="Low complexity" evidence="1">
    <location>
        <begin position="25"/>
        <end position="35"/>
    </location>
</feature>
<reference evidence="3" key="2">
    <citation type="submission" date="2025-09" db="UniProtKB">
        <authorList>
            <consortium name="Ensembl"/>
        </authorList>
    </citation>
    <scope>IDENTIFICATION</scope>
</reference>
<dbReference type="InterPro" id="IPR035899">
    <property type="entry name" value="DBL_dom_sf"/>
</dbReference>
<keyword evidence="2" id="KW-0472">Membrane</keyword>
<dbReference type="Proteomes" id="UP000472241">
    <property type="component" value="Unplaced"/>
</dbReference>
<dbReference type="AlphaFoldDB" id="A0A667GVP3"/>
<evidence type="ECO:0000256" key="2">
    <source>
        <dbReference type="SAM" id="Phobius"/>
    </source>
</evidence>
<dbReference type="SUPFAM" id="SSF48065">
    <property type="entry name" value="DBL homology domain (DH-domain)"/>
    <property type="match status" value="1"/>
</dbReference>
<feature type="compositionally biased region" description="Gly residues" evidence="1">
    <location>
        <begin position="1"/>
        <end position="16"/>
    </location>
</feature>
<feature type="transmembrane region" description="Helical" evidence="2">
    <location>
        <begin position="96"/>
        <end position="120"/>
    </location>
</feature>
<keyword evidence="2" id="KW-1133">Transmembrane helix</keyword>
<organism evidence="3 4">
    <name type="scientific">Lynx canadensis</name>
    <name type="common">Canada lynx</name>
    <name type="synonym">Felis canadensis</name>
    <dbReference type="NCBI Taxonomy" id="61383"/>
    <lineage>
        <taxon>Eukaryota</taxon>
        <taxon>Metazoa</taxon>
        <taxon>Chordata</taxon>
        <taxon>Craniata</taxon>
        <taxon>Vertebrata</taxon>
        <taxon>Euteleostomi</taxon>
        <taxon>Mammalia</taxon>
        <taxon>Eutheria</taxon>
        <taxon>Laurasiatheria</taxon>
        <taxon>Carnivora</taxon>
        <taxon>Feliformia</taxon>
        <taxon>Felidae</taxon>
        <taxon>Felinae</taxon>
        <taxon>Lynx</taxon>
    </lineage>
</organism>
<feature type="compositionally biased region" description="Polar residues" evidence="1">
    <location>
        <begin position="149"/>
        <end position="165"/>
    </location>
</feature>
<feature type="compositionally biased region" description="Basic and acidic residues" evidence="1">
    <location>
        <begin position="126"/>
        <end position="138"/>
    </location>
</feature>
<dbReference type="Ensembl" id="ENSLCNT00005013724.1">
    <property type="protein sequence ID" value="ENSLCNP00005012243.1"/>
    <property type="gene ID" value="ENSLCNG00005008042.1"/>
</dbReference>
<evidence type="ECO:0000313" key="4">
    <source>
        <dbReference type="Proteomes" id="UP000472241"/>
    </source>
</evidence>
<sequence length="165" mass="17285">MEGPGGSDPSGDGAGDGAHPDPRVPGAAAASSGPCAAARESERQLRLRLCVLNEILGTERDYVGTLRFLQSAFLHRIRQNVADSVEKGLTEENVKVWIAGPAALPLCALLTTAILSSSLLCARERQSMSRGGAEREGDTESEQAPGSELSAQSPTRDSNSRAVRS</sequence>
<protein>
    <recommendedName>
        <fullName evidence="5">DH domain-containing protein</fullName>
    </recommendedName>
</protein>
<reference evidence="3" key="1">
    <citation type="submission" date="2025-08" db="UniProtKB">
        <authorList>
            <consortium name="Ensembl"/>
        </authorList>
    </citation>
    <scope>IDENTIFICATION</scope>
</reference>
<keyword evidence="2" id="KW-0812">Transmembrane</keyword>
<accession>A0A667GVP3</accession>
<evidence type="ECO:0000256" key="1">
    <source>
        <dbReference type="SAM" id="MobiDB-lite"/>
    </source>
</evidence>
<dbReference type="Gene3D" id="1.20.900.10">
    <property type="entry name" value="Dbl homology (DH) domain"/>
    <property type="match status" value="1"/>
</dbReference>